<proteinExistence type="predicted"/>
<dbReference type="OrthoDB" id="9805247at2"/>
<dbReference type="EMBL" id="FNVG01000005">
    <property type="protein sequence ID" value="SEF94474.1"/>
    <property type="molecule type" value="Genomic_DNA"/>
</dbReference>
<organism evidence="1 2">
    <name type="scientific">Vibrio hangzhouensis</name>
    <dbReference type="NCBI Taxonomy" id="462991"/>
    <lineage>
        <taxon>Bacteria</taxon>
        <taxon>Pseudomonadati</taxon>
        <taxon>Pseudomonadota</taxon>
        <taxon>Gammaproteobacteria</taxon>
        <taxon>Vibrionales</taxon>
        <taxon>Vibrionaceae</taxon>
        <taxon>Vibrio</taxon>
    </lineage>
</organism>
<evidence type="ECO:0000313" key="1">
    <source>
        <dbReference type="EMBL" id="SEF94474.1"/>
    </source>
</evidence>
<gene>
    <name evidence="1" type="ORF">SAMN04488244_105133</name>
</gene>
<protein>
    <recommendedName>
        <fullName evidence="3">Nucleotidyltransferase</fullName>
    </recommendedName>
</protein>
<evidence type="ECO:0008006" key="3">
    <source>
        <dbReference type="Google" id="ProtNLM"/>
    </source>
</evidence>
<dbReference type="InterPro" id="IPR009267">
    <property type="entry name" value="NTP_transf_6"/>
</dbReference>
<dbReference type="PANTHER" id="PTHR39166:SF1">
    <property type="entry name" value="BLL1166 PROTEIN"/>
    <property type="match status" value="1"/>
</dbReference>
<evidence type="ECO:0000313" key="2">
    <source>
        <dbReference type="Proteomes" id="UP000236721"/>
    </source>
</evidence>
<keyword evidence="2" id="KW-1185">Reference proteome</keyword>
<dbReference type="PANTHER" id="PTHR39166">
    <property type="entry name" value="BLL1166 PROTEIN"/>
    <property type="match status" value="1"/>
</dbReference>
<dbReference type="Pfam" id="PF06042">
    <property type="entry name" value="NTP_transf_6"/>
    <property type="match status" value="1"/>
</dbReference>
<reference evidence="2" key="1">
    <citation type="submission" date="2016-10" db="EMBL/GenBank/DDBJ databases">
        <authorList>
            <person name="Varghese N."/>
            <person name="Submissions S."/>
        </authorList>
    </citation>
    <scope>NUCLEOTIDE SEQUENCE [LARGE SCALE GENOMIC DNA]</scope>
    <source>
        <strain evidence="2">CGMCC 1.7062</strain>
    </source>
</reference>
<dbReference type="Proteomes" id="UP000236721">
    <property type="component" value="Unassembled WGS sequence"/>
</dbReference>
<sequence length="184" mass="21063">METHQLTLARLILNDKRRLKILKAVRSESKSSRPLFVAAGFVRNAVWDWLNDYDESTKLNDVDVIYFDGTESTDLAANAIEHLLSDAEPAYAWQVKNQAKMHNRNGDRPYSNIVDAMSFWPEKETAVAVRLTDTDELEVISAFGLDTLFQGQITYNPQRSKEIFLSRVANKGWCKTWPKLKVVL</sequence>
<dbReference type="AlphaFoldDB" id="A0A1H5W4L4"/>
<name>A0A1H5W4L4_9VIBR</name>
<accession>A0A1H5W4L4</accession>
<dbReference type="RefSeq" id="WP_103879638.1">
    <property type="nucleotide sequence ID" value="NZ_FNVG01000005.1"/>
</dbReference>